<feature type="compositionally biased region" description="Basic residues" evidence="6">
    <location>
        <begin position="391"/>
        <end position="400"/>
    </location>
</feature>
<dbReference type="InterPro" id="IPR026058">
    <property type="entry name" value="LIPIN"/>
</dbReference>
<dbReference type="EC" id="3.1.3.4" evidence="4"/>
<comment type="catalytic activity">
    <reaction evidence="1">
        <text>a 1,2-diacyl-sn-glycero-3-phosphate + H2O = a 1,2-diacyl-sn-glycerol + phosphate</text>
        <dbReference type="Rhea" id="RHEA:27429"/>
        <dbReference type="ChEBI" id="CHEBI:15377"/>
        <dbReference type="ChEBI" id="CHEBI:17815"/>
        <dbReference type="ChEBI" id="CHEBI:43474"/>
        <dbReference type="ChEBI" id="CHEBI:58608"/>
        <dbReference type="EC" id="3.1.3.4"/>
    </reaction>
    <physiologicalReaction direction="left-to-right" evidence="1">
        <dbReference type="Rhea" id="RHEA:27430"/>
    </physiologicalReaction>
</comment>
<dbReference type="InterPro" id="IPR031703">
    <property type="entry name" value="Lipin_mid"/>
</dbReference>
<dbReference type="SUPFAM" id="SSF56784">
    <property type="entry name" value="HAD-like"/>
    <property type="match status" value="1"/>
</dbReference>
<evidence type="ECO:0000313" key="9">
    <source>
        <dbReference type="Proteomes" id="UP000265100"/>
    </source>
</evidence>
<dbReference type="GO" id="GO:0009062">
    <property type="term" value="P:fatty acid catabolic process"/>
    <property type="evidence" value="ECO:0007669"/>
    <property type="project" value="TreeGrafter"/>
</dbReference>
<dbReference type="AlphaFoldDB" id="A0AAX7V1N3"/>
<dbReference type="Ensembl" id="ENSACLT00000080214.1">
    <property type="protein sequence ID" value="ENSACLP00000075470.1"/>
    <property type="gene ID" value="ENSACLG00000001467.2"/>
</dbReference>
<gene>
    <name evidence="8" type="primary">LPIN2</name>
</gene>
<proteinExistence type="inferred from homology"/>
<dbReference type="InterPro" id="IPR013209">
    <property type="entry name" value="LNS2"/>
</dbReference>
<dbReference type="Pfam" id="PF04571">
    <property type="entry name" value="Lipin_N"/>
    <property type="match status" value="1"/>
</dbReference>
<name>A0AAX7V1N3_ASTCA</name>
<sequence>MNYVGQLAGQVLVTVKELYKGINQATLSGCIDVIVVRQPDGTFQCSPFHVRFGKLGVLRSREKVIDIEINGEPVELHMKLGDNGEAFFVQETEQNNEIVPAHLVTSPIPTEEPLFRSRESRCGGTTAETSQPLSLEEPVSVNLHPCSNSAGKKKKRRRRKHKAEPPSSLSAMKENMDHRQHSPLTALEWDSYPFSDGDWSEVPEPMSPKSDSELMVKPSESMLRTESHMQWTWGEFPESTRVRPKTLTITPSENTHFRVILSSEAMEEESRGGRGTTDPVCSIVKPEPRTIKPDECSCKAQPPAASSHGANNTEPKPDLSSLISSSFTPEPCPSNADLSAKNASKARWTSSSPSRQDSSSTASAGSNQTGDSAAVCPDPSANSKATDSPIKRRVVRKRSQHQGPEDIYLEDLTALEPDVAARHGEINTTGQRSGSQSPQSVGSAAADSGTECLSDSAGDLPDVTLSLCGGVGENSEISKEKFMEHIITYNDFAENPAIIDNPNLVVRIANRYYNWTLAAPLILSMQAFQKNLPKATEEAWVKEKMPKKSGRWWFWRKSSVNDDETKELNAAAPALTPTERAQTENQAPQPCHSYKKSLRLSSDQIASLKLREGPNDMTFSITTQYQGTCRCAGTIYLWNWDDKVIISDIDGTITKSDVFGQILPQLGKDWTHQGIAKLYHSVHENGYKFLYCSARAIGMADMTRGYLHWVNDRGTLLPQGPLLLSPSSLFSAFHREIIEKKPEKFKIECLTDIKNLFFPNTHPFYAAFGNRESDVFAYKKVGVPACRIFTVNPKGELILEQAKGNKTSYSRLSELVEHVFPLRSTQHNATFSCPEFSSFSYWREPIAEVCLEELL</sequence>
<feature type="compositionally biased region" description="Polar residues" evidence="6">
    <location>
        <begin position="427"/>
        <end position="442"/>
    </location>
</feature>
<evidence type="ECO:0000256" key="2">
    <source>
        <dbReference type="ARBA" id="ARBA00001946"/>
    </source>
</evidence>
<feature type="region of interest" description="Disordered" evidence="6">
    <location>
        <begin position="427"/>
        <end position="455"/>
    </location>
</feature>
<dbReference type="GO" id="GO:0005829">
    <property type="term" value="C:cytosol"/>
    <property type="evidence" value="ECO:0007669"/>
    <property type="project" value="TreeGrafter"/>
</dbReference>
<feature type="compositionally biased region" description="Basic residues" evidence="6">
    <location>
        <begin position="151"/>
        <end position="162"/>
    </location>
</feature>
<keyword evidence="9" id="KW-1185">Reference proteome</keyword>
<organism evidence="8 9">
    <name type="scientific">Astatotilapia calliptera</name>
    <name type="common">Eastern happy</name>
    <name type="synonym">Chromis callipterus</name>
    <dbReference type="NCBI Taxonomy" id="8154"/>
    <lineage>
        <taxon>Eukaryota</taxon>
        <taxon>Metazoa</taxon>
        <taxon>Chordata</taxon>
        <taxon>Craniata</taxon>
        <taxon>Vertebrata</taxon>
        <taxon>Euteleostomi</taxon>
        <taxon>Actinopterygii</taxon>
        <taxon>Neopterygii</taxon>
        <taxon>Teleostei</taxon>
        <taxon>Neoteleostei</taxon>
        <taxon>Acanthomorphata</taxon>
        <taxon>Ovalentaria</taxon>
        <taxon>Cichlomorphae</taxon>
        <taxon>Cichliformes</taxon>
        <taxon>Cichlidae</taxon>
        <taxon>African cichlids</taxon>
        <taxon>Pseudocrenilabrinae</taxon>
        <taxon>Haplochromini</taxon>
        <taxon>Astatotilapia</taxon>
    </lineage>
</organism>
<dbReference type="GO" id="GO:0005634">
    <property type="term" value="C:nucleus"/>
    <property type="evidence" value="ECO:0007669"/>
    <property type="project" value="TreeGrafter"/>
</dbReference>
<dbReference type="GO" id="GO:0032869">
    <property type="term" value="P:cellular response to insulin stimulus"/>
    <property type="evidence" value="ECO:0007669"/>
    <property type="project" value="TreeGrafter"/>
</dbReference>
<evidence type="ECO:0000259" key="7">
    <source>
        <dbReference type="SMART" id="SM00775"/>
    </source>
</evidence>
<dbReference type="PANTHER" id="PTHR12181:SF11">
    <property type="entry name" value="PHOSPHATIDATE PHOSPHATASE LPIN2"/>
    <property type="match status" value="1"/>
</dbReference>
<feature type="compositionally biased region" description="Basic and acidic residues" evidence="6">
    <location>
        <begin position="286"/>
        <end position="297"/>
    </location>
</feature>
<comment type="cofactor">
    <cofactor evidence="2">
        <name>Mg(2+)</name>
        <dbReference type="ChEBI" id="CHEBI:18420"/>
    </cofactor>
</comment>
<dbReference type="Pfam" id="PF16876">
    <property type="entry name" value="Lipin_mid"/>
    <property type="match status" value="1"/>
</dbReference>
<dbReference type="SMART" id="SM00775">
    <property type="entry name" value="LNS2"/>
    <property type="match status" value="1"/>
</dbReference>
<reference evidence="8" key="2">
    <citation type="submission" date="2025-08" db="UniProtKB">
        <authorList>
            <consortium name="Ensembl"/>
        </authorList>
    </citation>
    <scope>IDENTIFICATION</scope>
</reference>
<feature type="domain" description="LNS2/PITP" evidence="7">
    <location>
        <begin position="644"/>
        <end position="800"/>
    </location>
</feature>
<evidence type="ECO:0000256" key="5">
    <source>
        <dbReference type="ARBA" id="ARBA00022801"/>
    </source>
</evidence>
<evidence type="ECO:0000256" key="3">
    <source>
        <dbReference type="ARBA" id="ARBA00005476"/>
    </source>
</evidence>
<dbReference type="GO" id="GO:0003713">
    <property type="term" value="F:transcription coactivator activity"/>
    <property type="evidence" value="ECO:0007669"/>
    <property type="project" value="TreeGrafter"/>
</dbReference>
<dbReference type="Pfam" id="PF08235">
    <property type="entry name" value="LNS2"/>
    <property type="match status" value="1"/>
</dbReference>
<feature type="region of interest" description="Disordered" evidence="6">
    <location>
        <begin position="263"/>
        <end position="411"/>
    </location>
</feature>
<dbReference type="PANTHER" id="PTHR12181">
    <property type="entry name" value="LIPIN"/>
    <property type="match status" value="1"/>
</dbReference>
<dbReference type="InterPro" id="IPR036412">
    <property type="entry name" value="HAD-like_sf"/>
</dbReference>
<keyword evidence="5" id="KW-0378">Hydrolase</keyword>
<accession>A0AAX7V1N3</accession>
<feature type="region of interest" description="Disordered" evidence="6">
    <location>
        <begin position="112"/>
        <end position="174"/>
    </location>
</feature>
<feature type="compositionally biased region" description="Low complexity" evidence="6">
    <location>
        <begin position="350"/>
        <end position="366"/>
    </location>
</feature>
<dbReference type="GO" id="GO:0008195">
    <property type="term" value="F:phosphatidate phosphatase activity"/>
    <property type="evidence" value="ECO:0007669"/>
    <property type="project" value="UniProtKB-EC"/>
</dbReference>
<dbReference type="InterPro" id="IPR031315">
    <property type="entry name" value="LNS2/PITP"/>
</dbReference>
<dbReference type="GO" id="GO:0045944">
    <property type="term" value="P:positive regulation of transcription by RNA polymerase II"/>
    <property type="evidence" value="ECO:0007669"/>
    <property type="project" value="TreeGrafter"/>
</dbReference>
<protein>
    <recommendedName>
        <fullName evidence="4">phosphatidate phosphatase</fullName>
        <ecNumber evidence="4">3.1.3.4</ecNumber>
    </recommendedName>
</protein>
<dbReference type="InterPro" id="IPR007651">
    <property type="entry name" value="Lipin_N"/>
</dbReference>
<dbReference type="GeneTree" id="ENSGT00940000156313"/>
<evidence type="ECO:0000313" key="8">
    <source>
        <dbReference type="Ensembl" id="ENSACLP00000075470.1"/>
    </source>
</evidence>
<comment type="similarity">
    <text evidence="3">Belongs to the lipin family.</text>
</comment>
<evidence type="ECO:0000256" key="1">
    <source>
        <dbReference type="ARBA" id="ARBA00001180"/>
    </source>
</evidence>
<reference evidence="8" key="1">
    <citation type="submission" date="2018-05" db="EMBL/GenBank/DDBJ databases">
        <authorList>
            <person name="Datahose"/>
        </authorList>
    </citation>
    <scope>NUCLEOTIDE SEQUENCE</scope>
</reference>
<evidence type="ECO:0000256" key="6">
    <source>
        <dbReference type="SAM" id="MobiDB-lite"/>
    </source>
</evidence>
<dbReference type="Proteomes" id="UP000265100">
    <property type="component" value="Chromosome 9"/>
</dbReference>
<dbReference type="GO" id="GO:0019432">
    <property type="term" value="P:triglyceride biosynthetic process"/>
    <property type="evidence" value="ECO:0007669"/>
    <property type="project" value="TreeGrafter"/>
</dbReference>
<reference evidence="8" key="3">
    <citation type="submission" date="2025-09" db="UniProtKB">
        <authorList>
            <consortium name="Ensembl"/>
        </authorList>
    </citation>
    <scope>IDENTIFICATION</scope>
</reference>
<evidence type="ECO:0000256" key="4">
    <source>
        <dbReference type="ARBA" id="ARBA00012638"/>
    </source>
</evidence>
<dbReference type="GO" id="GO:0005789">
    <property type="term" value="C:endoplasmic reticulum membrane"/>
    <property type="evidence" value="ECO:0007669"/>
    <property type="project" value="TreeGrafter"/>
</dbReference>